<comment type="cofactor">
    <cofactor evidence="1">
        <name>Zn(2+)</name>
        <dbReference type="ChEBI" id="CHEBI:29105"/>
    </cofactor>
</comment>
<protein>
    <recommendedName>
        <fullName evidence="5">Succinylglutamate desuccinylase/Aspartoacylase catalytic domain-containing protein</fullName>
    </recommendedName>
</protein>
<dbReference type="Proteomes" id="UP000250831">
    <property type="component" value="Unassembled WGS sequence"/>
</dbReference>
<evidence type="ECO:0000256" key="2">
    <source>
        <dbReference type="ARBA" id="ARBA00022723"/>
    </source>
</evidence>
<evidence type="ECO:0000313" key="7">
    <source>
        <dbReference type="Proteomes" id="UP000250831"/>
    </source>
</evidence>
<dbReference type="InterPro" id="IPR055438">
    <property type="entry name" value="AstE_AspA_cat"/>
</dbReference>
<keyword evidence="4" id="KW-0862">Zinc</keyword>
<keyword evidence="7" id="KW-1185">Reference proteome</keyword>
<dbReference type="GO" id="GO:0016788">
    <property type="term" value="F:hydrolase activity, acting on ester bonds"/>
    <property type="evidence" value="ECO:0007669"/>
    <property type="project" value="InterPro"/>
</dbReference>
<dbReference type="InterPro" id="IPR053138">
    <property type="entry name" value="N-alpha-Ac-DABA_deacetylase"/>
</dbReference>
<dbReference type="GO" id="GO:0046872">
    <property type="term" value="F:metal ion binding"/>
    <property type="evidence" value="ECO:0007669"/>
    <property type="project" value="UniProtKB-KW"/>
</dbReference>
<dbReference type="PANTHER" id="PTHR37326">
    <property type="entry name" value="BLL3975 PROTEIN"/>
    <property type="match status" value="1"/>
</dbReference>
<evidence type="ECO:0000256" key="4">
    <source>
        <dbReference type="ARBA" id="ARBA00022833"/>
    </source>
</evidence>
<evidence type="ECO:0000256" key="3">
    <source>
        <dbReference type="ARBA" id="ARBA00022801"/>
    </source>
</evidence>
<sequence>MILLFFVLQDIRAQVSRIDPLMDIPKATVKDTTIRLNSTDHDTVAIPITYIRGAQQGPTFTIIAGIRGMEYPTILSLLELRKEINPQRLKCSLIIIPIVNIPSFFQRRAFVNPLDSLNLNRVFPGDPKGSITEVMADFLTHEIFPATPPVNEGETLLCIGY</sequence>
<evidence type="ECO:0000313" key="6">
    <source>
        <dbReference type="EMBL" id="PUV25038.1"/>
    </source>
</evidence>
<dbReference type="OrthoDB" id="9782876at2"/>
<keyword evidence="2" id="KW-0479">Metal-binding</keyword>
<name>A0A363NWE1_9SPHI</name>
<dbReference type="AlphaFoldDB" id="A0A363NWE1"/>
<comment type="caution">
    <text evidence="6">The sequence shown here is derived from an EMBL/GenBank/DDBJ whole genome shotgun (WGS) entry which is preliminary data.</text>
</comment>
<gene>
    <name evidence="6" type="ORF">DCO56_08840</name>
</gene>
<reference evidence="6 7" key="1">
    <citation type="submission" date="2018-04" db="EMBL/GenBank/DDBJ databases">
        <title>Sphingobacterium sp. M46 Genome.</title>
        <authorList>
            <person name="Cheng J."/>
            <person name="Li Y."/>
        </authorList>
    </citation>
    <scope>NUCLEOTIDE SEQUENCE [LARGE SCALE GENOMIC DNA]</scope>
    <source>
        <strain evidence="6 7">M46</strain>
    </source>
</reference>
<evidence type="ECO:0000256" key="1">
    <source>
        <dbReference type="ARBA" id="ARBA00001947"/>
    </source>
</evidence>
<dbReference type="PANTHER" id="PTHR37326:SF1">
    <property type="entry name" value="BLL3975 PROTEIN"/>
    <property type="match status" value="1"/>
</dbReference>
<accession>A0A363NWE1</accession>
<dbReference type="EMBL" id="QCXX01000002">
    <property type="protein sequence ID" value="PUV25038.1"/>
    <property type="molecule type" value="Genomic_DNA"/>
</dbReference>
<organism evidence="6 7">
    <name type="scientific">Sphingobacterium athyrii</name>
    <dbReference type="NCBI Taxonomy" id="2152717"/>
    <lineage>
        <taxon>Bacteria</taxon>
        <taxon>Pseudomonadati</taxon>
        <taxon>Bacteroidota</taxon>
        <taxon>Sphingobacteriia</taxon>
        <taxon>Sphingobacteriales</taxon>
        <taxon>Sphingobacteriaceae</taxon>
        <taxon>Sphingobacterium</taxon>
    </lineage>
</organism>
<proteinExistence type="predicted"/>
<dbReference type="Gene3D" id="3.40.630.10">
    <property type="entry name" value="Zn peptidases"/>
    <property type="match status" value="1"/>
</dbReference>
<dbReference type="RefSeq" id="WP_108633370.1">
    <property type="nucleotide sequence ID" value="NZ_QCXX01000002.1"/>
</dbReference>
<dbReference type="SUPFAM" id="SSF53187">
    <property type="entry name" value="Zn-dependent exopeptidases"/>
    <property type="match status" value="1"/>
</dbReference>
<dbReference type="Pfam" id="PF24827">
    <property type="entry name" value="AstE_AspA_cat"/>
    <property type="match status" value="1"/>
</dbReference>
<evidence type="ECO:0000259" key="5">
    <source>
        <dbReference type="Pfam" id="PF24827"/>
    </source>
</evidence>
<feature type="domain" description="Succinylglutamate desuccinylase/Aspartoacylase catalytic" evidence="5">
    <location>
        <begin position="56"/>
        <end position="136"/>
    </location>
</feature>
<keyword evidence="3" id="KW-0378">Hydrolase</keyword>